<keyword evidence="4 5" id="KW-0862">Zinc</keyword>
<dbReference type="InterPro" id="IPR028592">
    <property type="entry name" value="QTRTD1"/>
</dbReference>
<dbReference type="NCBIfam" id="TIGR00449">
    <property type="entry name" value="tgt_general"/>
    <property type="match status" value="1"/>
</dbReference>
<dbReference type="PANTHER" id="PTHR46064:SF1">
    <property type="entry name" value="QUEUINE TRNA-RIBOSYLTRANSFERASE ACCESSORY SUBUNIT 2"/>
    <property type="match status" value="1"/>
</dbReference>
<dbReference type="InterPro" id="IPR050852">
    <property type="entry name" value="Queuine_tRNA-ribosyltrfase"/>
</dbReference>
<comment type="subcellular location">
    <subcellularLocation>
        <location evidence="5">Cytoplasm</location>
    </subcellularLocation>
</comment>
<keyword evidence="2 5" id="KW-0819">tRNA processing</keyword>
<keyword evidence="3 5" id="KW-0479">Metal-binding</keyword>
<dbReference type="GO" id="GO:0006400">
    <property type="term" value="P:tRNA modification"/>
    <property type="evidence" value="ECO:0007669"/>
    <property type="project" value="InterPro"/>
</dbReference>
<feature type="binding site" evidence="5">
    <location>
        <position position="328"/>
    </location>
    <ligand>
        <name>Zn(2+)</name>
        <dbReference type="ChEBI" id="CHEBI:29105"/>
    </ligand>
</feature>
<reference evidence="7" key="1">
    <citation type="submission" date="2017-09" db="EMBL/GenBank/DDBJ databases">
        <title>Contemporary evolution of a Lepidopteran species, Heliothis virescens, in response to modern agricultural practices.</title>
        <authorList>
            <person name="Fritz M.L."/>
            <person name="Deyonke A.M."/>
            <person name="Papanicolaou A."/>
            <person name="Micinski S."/>
            <person name="Westbrook J."/>
            <person name="Gould F."/>
        </authorList>
    </citation>
    <scope>NUCLEOTIDE SEQUENCE [LARGE SCALE GENOMIC DNA]</scope>
    <source>
        <strain evidence="7">HvINT-</strain>
        <tissue evidence="7">Whole body</tissue>
    </source>
</reference>
<dbReference type="GO" id="GO:0005737">
    <property type="term" value="C:cytoplasm"/>
    <property type="evidence" value="ECO:0007669"/>
    <property type="project" value="UniProtKB-SubCell"/>
</dbReference>
<feature type="binding site" evidence="5">
    <location>
        <position position="331"/>
    </location>
    <ligand>
        <name>Zn(2+)</name>
        <dbReference type="ChEBI" id="CHEBI:29105"/>
    </ligand>
</feature>
<dbReference type="EMBL" id="NWSH01003102">
    <property type="protein sequence ID" value="PCG66948.1"/>
    <property type="molecule type" value="Genomic_DNA"/>
</dbReference>
<feature type="binding site" evidence="5">
    <location>
        <position position="357"/>
    </location>
    <ligand>
        <name>Zn(2+)</name>
        <dbReference type="ChEBI" id="CHEBI:29105"/>
    </ligand>
</feature>
<evidence type="ECO:0000259" key="6">
    <source>
        <dbReference type="Pfam" id="PF01702"/>
    </source>
</evidence>
<evidence type="ECO:0000256" key="2">
    <source>
        <dbReference type="ARBA" id="ARBA00022694"/>
    </source>
</evidence>
<evidence type="ECO:0000256" key="4">
    <source>
        <dbReference type="ARBA" id="ARBA00022833"/>
    </source>
</evidence>
<dbReference type="GO" id="GO:0046872">
    <property type="term" value="F:metal ion binding"/>
    <property type="evidence" value="ECO:0007669"/>
    <property type="project" value="UniProtKB-KW"/>
</dbReference>
<proteinExistence type="inferred from homology"/>
<evidence type="ECO:0000256" key="3">
    <source>
        <dbReference type="ARBA" id="ARBA00022723"/>
    </source>
</evidence>
<dbReference type="Pfam" id="PF01702">
    <property type="entry name" value="TGT"/>
    <property type="match status" value="1"/>
</dbReference>
<protein>
    <recommendedName>
        <fullName evidence="5">Queuine tRNA-ribosyltransferase accessory subunit 2</fullName>
    </recommendedName>
    <alternativeName>
        <fullName evidence="5">Queuine tRNA-ribosyltransferase domain-containing protein 1</fullName>
    </alternativeName>
</protein>
<comment type="subunit">
    <text evidence="5">Heterodimer of a catalytic subunit and an accessory subunit.</text>
</comment>
<dbReference type="GO" id="GO:0008479">
    <property type="term" value="F:tRNA-guanosine(34) queuine transglycosylase activity"/>
    <property type="evidence" value="ECO:0007669"/>
    <property type="project" value="UniProtKB-UniRule"/>
</dbReference>
<dbReference type="HAMAP" id="MF_03043">
    <property type="entry name" value="QTRT2"/>
    <property type="match status" value="1"/>
</dbReference>
<dbReference type="SUPFAM" id="SSF51713">
    <property type="entry name" value="tRNA-guanine transglycosylase"/>
    <property type="match status" value="1"/>
</dbReference>
<evidence type="ECO:0000313" key="7">
    <source>
        <dbReference type="EMBL" id="PCG66948.1"/>
    </source>
</evidence>
<keyword evidence="1 5" id="KW-0963">Cytoplasm</keyword>
<dbReference type="STRING" id="7102.A0A2A4J5J8"/>
<name>A0A2A4J5J8_HELVI</name>
<comment type="cofactor">
    <cofactor evidence="5">
        <name>Zn(2+)</name>
        <dbReference type="ChEBI" id="CHEBI:29105"/>
    </cofactor>
    <text evidence="5">Binds 1 zinc ion per subunit.</text>
</comment>
<gene>
    <name evidence="7" type="ORF">B5V51_7061</name>
</gene>
<evidence type="ECO:0000256" key="1">
    <source>
        <dbReference type="ARBA" id="ARBA00022490"/>
    </source>
</evidence>
<dbReference type="PANTHER" id="PTHR46064">
    <property type="entry name" value="QUEUINE TRNA-RIBOSYLTRANSFERASE ACCESSORY SUBUNIT 2"/>
    <property type="match status" value="1"/>
</dbReference>
<dbReference type="AlphaFoldDB" id="A0A2A4J5J8"/>
<comment type="caution">
    <text evidence="7">The sequence shown here is derived from an EMBL/GenBank/DDBJ whole genome shotgun (WGS) entry which is preliminary data.</text>
</comment>
<accession>A0A2A4J5J8</accession>
<comment type="function">
    <text evidence="5">Non-catalytic subunit of the queuine tRNA-ribosyltransferase (TGT) that catalyzes the base-exchange of a guanine (G) residue with queuine (Q) at position 34 (anticodon wobble position) in tRNAs with GU(N) anticodons (tRNA-Asp, -Asn, -His and -Tyr), resulting in the hypermodified nucleoside queuosine (7-(((4,5-cis-dihydroxy-2-cyclopenten-1-yl)amino)methyl)-7-deazaguanosine).</text>
</comment>
<feature type="domain" description="tRNA-guanine(15) transglycosylase-like" evidence="6">
    <location>
        <begin position="13"/>
        <end position="390"/>
    </location>
</feature>
<comment type="similarity">
    <text evidence="5">Belongs to the queuine tRNA-ribosyltransferase family. QTRT2 subfamily.</text>
</comment>
<sequence>MRFAIKQATSSGERIGTLTGFMKSPSTVLETPTTALLTQGGSVLHMTSEVLSKVFTTPQLLWVPVSNSLQMEPGLRAQGEGVAKFTGLPDHFTCVTPHNMSEVTPKGHFELNKVPLWTKNGKKMVTAERYMDLMEVYKPDIILAIADCRTSLNEGYKRILKSLDRSCNMMDVCVHRYKASNQLRNSSLIGVVVATGTPKKCQESIKHLLQYKDVLTGVALAGVTDGTEESMKLATEKIEGIFKTIGDALPKHLLRVVEGCWNPAIIMSAIEHGWDVFDGSYPTKLSNAGHALTLNFDTDRYSTEPCILDLNDERYKEDFTPVLQVCECLTCKKHTRAYIRHLLNTREMLSSVLLSIHNLHHFDQLFCHARQHIAANTFQIYKKHITKQYETLKLPQTTNGLSELKDSDVIDGTDHVKKRLRVSDDEIPTIEVVNSRLS</sequence>
<dbReference type="InterPro" id="IPR036511">
    <property type="entry name" value="TGT-like_sf"/>
</dbReference>
<dbReference type="InterPro" id="IPR002616">
    <property type="entry name" value="tRNA_ribo_trans-like"/>
</dbReference>
<feature type="binding site" evidence="5">
    <location>
        <position position="326"/>
    </location>
    <ligand>
        <name>Zn(2+)</name>
        <dbReference type="ChEBI" id="CHEBI:29105"/>
    </ligand>
</feature>
<organism evidence="7">
    <name type="scientific">Heliothis virescens</name>
    <name type="common">Tobacco budworm moth</name>
    <dbReference type="NCBI Taxonomy" id="7102"/>
    <lineage>
        <taxon>Eukaryota</taxon>
        <taxon>Metazoa</taxon>
        <taxon>Ecdysozoa</taxon>
        <taxon>Arthropoda</taxon>
        <taxon>Hexapoda</taxon>
        <taxon>Insecta</taxon>
        <taxon>Pterygota</taxon>
        <taxon>Neoptera</taxon>
        <taxon>Endopterygota</taxon>
        <taxon>Lepidoptera</taxon>
        <taxon>Glossata</taxon>
        <taxon>Ditrysia</taxon>
        <taxon>Noctuoidea</taxon>
        <taxon>Noctuidae</taxon>
        <taxon>Heliothinae</taxon>
        <taxon>Heliothis</taxon>
    </lineage>
</organism>
<dbReference type="Gene3D" id="3.20.20.105">
    <property type="entry name" value="Queuine tRNA-ribosyltransferase-like"/>
    <property type="match status" value="1"/>
</dbReference>
<evidence type="ECO:0000256" key="5">
    <source>
        <dbReference type="HAMAP-Rule" id="MF_03043"/>
    </source>
</evidence>